<dbReference type="Proteomes" id="UP001445335">
    <property type="component" value="Unassembled WGS sequence"/>
</dbReference>
<sequence length="461" mass="48193">MGQCHSTRYGSVGSQQLRPQGLSADADEGAPGEECPICFLRYPSLNRCICCSSDICTECYVQVRWRRGGVQSGSACPFCKGIFAVTYRGPLSDKDRAVLAAERAALAAAQQRARENEEREADEQRRLRLEAAAAAASAPPATPDVHSPLGALLRASLGAAEPATPSPDPGPNPCRRPRAAARQARAVDARLMEYVPPNILTATDGLDLDLDLNELMLMQAIYASMAEQGAPGAVLELPDGNKVLVLLTSDATRERAESEKVAAAAAAERGTQDTYTAPPDPADAALRDALDRRDAAFQHYLARVPSSVTGSGEGSAAAAGNPNPSGGGGARWESDAELAARLNAADAALLAALSARGNPLYPEPNPDLIPSPDDVRSSLAVQQPAGASAEGRDGLGAGGDPDEGQNFVPNARPRRMETDTELAARLNAADAAFAAALNARDAGARRVLRRSLLGWGAVWAF</sequence>
<dbReference type="PROSITE" id="PS50089">
    <property type="entry name" value="ZF_RING_2"/>
    <property type="match status" value="1"/>
</dbReference>
<dbReference type="AlphaFoldDB" id="A0AAW1QIK9"/>
<dbReference type="InterPro" id="IPR001841">
    <property type="entry name" value="Znf_RING"/>
</dbReference>
<accession>A0AAW1QIK9</accession>
<feature type="compositionally biased region" description="Polar residues" evidence="3">
    <location>
        <begin position="1"/>
        <end position="18"/>
    </location>
</feature>
<feature type="region of interest" description="Disordered" evidence="3">
    <location>
        <begin position="1"/>
        <end position="25"/>
    </location>
</feature>
<protein>
    <recommendedName>
        <fullName evidence="4">RING-type domain-containing protein</fullName>
    </recommendedName>
</protein>
<evidence type="ECO:0000256" key="1">
    <source>
        <dbReference type="PROSITE-ProRule" id="PRU00175"/>
    </source>
</evidence>
<gene>
    <name evidence="5" type="ORF">WJX81_005761</name>
</gene>
<dbReference type="GO" id="GO:0005737">
    <property type="term" value="C:cytoplasm"/>
    <property type="evidence" value="ECO:0007669"/>
    <property type="project" value="TreeGrafter"/>
</dbReference>
<feature type="domain" description="RING-type" evidence="4">
    <location>
        <begin position="35"/>
        <end position="80"/>
    </location>
</feature>
<dbReference type="EMBL" id="JALJOU010000104">
    <property type="protein sequence ID" value="KAK9821305.1"/>
    <property type="molecule type" value="Genomic_DNA"/>
</dbReference>
<evidence type="ECO:0000313" key="5">
    <source>
        <dbReference type="EMBL" id="KAK9821305.1"/>
    </source>
</evidence>
<keyword evidence="1" id="KW-0479">Metal-binding</keyword>
<reference evidence="5 6" key="1">
    <citation type="journal article" date="2024" name="Nat. Commun.">
        <title>Phylogenomics reveals the evolutionary origins of lichenization in chlorophyte algae.</title>
        <authorList>
            <person name="Puginier C."/>
            <person name="Libourel C."/>
            <person name="Otte J."/>
            <person name="Skaloud P."/>
            <person name="Haon M."/>
            <person name="Grisel S."/>
            <person name="Petersen M."/>
            <person name="Berrin J.G."/>
            <person name="Delaux P.M."/>
            <person name="Dal Grande F."/>
            <person name="Keller J."/>
        </authorList>
    </citation>
    <scope>NUCLEOTIDE SEQUENCE [LARGE SCALE GENOMIC DNA]</scope>
    <source>
        <strain evidence="5 6">SAG 245.80</strain>
    </source>
</reference>
<dbReference type="InterPro" id="IPR039301">
    <property type="entry name" value="Sip5/DA2"/>
</dbReference>
<comment type="caution">
    <text evidence="5">The sequence shown here is derived from an EMBL/GenBank/DDBJ whole genome shotgun (WGS) entry which is preliminary data.</text>
</comment>
<evidence type="ECO:0000256" key="3">
    <source>
        <dbReference type="SAM" id="MobiDB-lite"/>
    </source>
</evidence>
<keyword evidence="2" id="KW-0175">Coiled coil</keyword>
<evidence type="ECO:0000313" key="6">
    <source>
        <dbReference type="Proteomes" id="UP001445335"/>
    </source>
</evidence>
<evidence type="ECO:0000259" key="4">
    <source>
        <dbReference type="PROSITE" id="PS50089"/>
    </source>
</evidence>
<keyword evidence="6" id="KW-1185">Reference proteome</keyword>
<feature type="region of interest" description="Disordered" evidence="3">
    <location>
        <begin position="262"/>
        <end position="283"/>
    </location>
</feature>
<dbReference type="PANTHER" id="PTHR31315">
    <property type="entry name" value="PROTEIN SIP5"/>
    <property type="match status" value="1"/>
</dbReference>
<feature type="region of interest" description="Disordered" evidence="3">
    <location>
        <begin position="159"/>
        <end position="182"/>
    </location>
</feature>
<keyword evidence="1" id="KW-0862">Zinc</keyword>
<name>A0AAW1QIK9_9CHLO</name>
<feature type="compositionally biased region" description="Pro residues" evidence="3">
    <location>
        <begin position="164"/>
        <end position="174"/>
    </location>
</feature>
<evidence type="ECO:0000256" key="2">
    <source>
        <dbReference type="SAM" id="Coils"/>
    </source>
</evidence>
<feature type="compositionally biased region" description="Low complexity" evidence="3">
    <location>
        <begin position="314"/>
        <end position="324"/>
    </location>
</feature>
<feature type="region of interest" description="Disordered" evidence="3">
    <location>
        <begin position="361"/>
        <end position="412"/>
    </location>
</feature>
<feature type="region of interest" description="Disordered" evidence="3">
    <location>
        <begin position="306"/>
        <end position="332"/>
    </location>
</feature>
<feature type="coiled-coil region" evidence="2">
    <location>
        <begin position="99"/>
        <end position="132"/>
    </location>
</feature>
<dbReference type="PANTHER" id="PTHR31315:SF1">
    <property type="entry name" value="PROTEIN SIP5"/>
    <property type="match status" value="1"/>
</dbReference>
<dbReference type="GO" id="GO:0008270">
    <property type="term" value="F:zinc ion binding"/>
    <property type="evidence" value="ECO:0007669"/>
    <property type="project" value="UniProtKB-KW"/>
</dbReference>
<proteinExistence type="predicted"/>
<keyword evidence="1" id="KW-0863">Zinc-finger</keyword>
<organism evidence="5 6">
    <name type="scientific">Elliptochloris bilobata</name>
    <dbReference type="NCBI Taxonomy" id="381761"/>
    <lineage>
        <taxon>Eukaryota</taxon>
        <taxon>Viridiplantae</taxon>
        <taxon>Chlorophyta</taxon>
        <taxon>core chlorophytes</taxon>
        <taxon>Trebouxiophyceae</taxon>
        <taxon>Trebouxiophyceae incertae sedis</taxon>
        <taxon>Elliptochloris clade</taxon>
        <taxon>Elliptochloris</taxon>
    </lineage>
</organism>